<evidence type="ECO:0000313" key="2">
    <source>
        <dbReference type="EMBL" id="MBA4678631.1"/>
    </source>
</evidence>
<feature type="transmembrane region" description="Helical" evidence="1">
    <location>
        <begin position="540"/>
        <end position="560"/>
    </location>
</feature>
<feature type="transmembrane region" description="Helical" evidence="1">
    <location>
        <begin position="361"/>
        <end position="383"/>
    </location>
</feature>
<organism evidence="2">
    <name type="scientific">Opuntia streptacantha</name>
    <name type="common">Prickly pear cactus</name>
    <name type="synonym">Opuntia cardona</name>
    <dbReference type="NCBI Taxonomy" id="393608"/>
    <lineage>
        <taxon>Eukaryota</taxon>
        <taxon>Viridiplantae</taxon>
        <taxon>Streptophyta</taxon>
        <taxon>Embryophyta</taxon>
        <taxon>Tracheophyta</taxon>
        <taxon>Spermatophyta</taxon>
        <taxon>Magnoliopsida</taxon>
        <taxon>eudicotyledons</taxon>
        <taxon>Gunneridae</taxon>
        <taxon>Pentapetalae</taxon>
        <taxon>Caryophyllales</taxon>
        <taxon>Cactineae</taxon>
        <taxon>Cactaceae</taxon>
        <taxon>Opuntioideae</taxon>
        <taxon>Opuntia</taxon>
    </lineage>
</organism>
<keyword evidence="1" id="KW-0812">Transmembrane</keyword>
<dbReference type="AlphaFoldDB" id="A0A7C9AZH3"/>
<dbReference type="EMBL" id="GISG01279870">
    <property type="protein sequence ID" value="MBA4678631.1"/>
    <property type="molecule type" value="Transcribed_RNA"/>
</dbReference>
<keyword evidence="1" id="KW-0472">Membrane</keyword>
<accession>A0A7C9AZH3</accession>
<proteinExistence type="predicted"/>
<sequence length="798" mass="90027">MKKPPDPASFLLHLPLCRSQKPLSLSFEAFSGSMSPHHPGKEKVIVVTWGRRNVIVPEARSAFSRVRSGNRVHNCDLLGPVPELLLFSNPLPSWESHLLPEVFDSLVLAKIYSISKKVFDICVFQVCGLILHPDLCLSKLLGSFLATLSLCISTEFMLMSLCFGHAHCYVFIDYHLAICFRLCFDLKLVMAASCGEFWTGFFEVLPLNMEPLGSNYLSPVAPLLDLARCSIIRHCGILMVLFIIRSLLGSLYQCIACSCILGLSIKNHIFSVCGKLLFCFKNLDACSQIQNCYPNFCVVASIVPPFDLDLASLPGLLVRIKNWNCYINAQFSCWPLLWNFSFEYLEEGMFLCIVSDRGCPWLLLSLLWLLLSCIWVLLVSDWFTVFCWYRRCCSLSPSLSINEMLVLGCCRLSFLYVSPWISLLTLAHIGFSELVCSNLWHGFALGFGCVVDPSVAPSFGEQPWLIAPYSRHICPNGLRMNSPFPETFLDWLLHPRCAVWSTSTLFPTGSCINLWCGSYDLWLTLLGCEIILVCVCQNEIVLLALCYLVAATALVTWYYLHYLALVLSCVYWPCRAMNWICSMHSSGGDVRGRAHTAVVDGGLPRLHFDFQPSLEFQCDTQVIDCSSLAVQFLPKNECTVWWHSWSVIMLGEATSGCMRLQAQQLQMQEITQFKAFLSWLGNSPTMICCSPMHIVFIFQIRYVLQICVIAPFLNKICSMASEDIWQFQPYDTSKAYPSTAYGLRTNFVVVRIWVRVVGLNGNLSPTSKASLHMCSSSNRKSFVTCQHFLWLPAHNVLL</sequence>
<evidence type="ECO:0000256" key="1">
    <source>
        <dbReference type="SAM" id="Phobius"/>
    </source>
</evidence>
<name>A0A7C9AZH3_OPUST</name>
<reference evidence="2" key="2">
    <citation type="submission" date="2020-07" db="EMBL/GenBank/DDBJ databases">
        <authorList>
            <person name="Vera ALvarez R."/>
            <person name="Arias-Moreno D.M."/>
            <person name="Jimenez-Jacinto V."/>
            <person name="Jimenez-Bremont J.F."/>
            <person name="Swaminathan K."/>
            <person name="Moose S.P."/>
            <person name="Guerrero-Gonzalez M.L."/>
            <person name="Marino-Ramirez L."/>
            <person name="Landsman D."/>
            <person name="Rodriguez-Kessler M."/>
            <person name="Delgado-Sanchez P."/>
        </authorList>
    </citation>
    <scope>NUCLEOTIDE SEQUENCE</scope>
    <source>
        <tissue evidence="2">Cladode</tissue>
    </source>
</reference>
<keyword evidence="1" id="KW-1133">Transmembrane helix</keyword>
<protein>
    <submittedName>
        <fullName evidence="2">Uncharacterized protein</fullName>
    </submittedName>
</protein>
<reference evidence="2" key="1">
    <citation type="journal article" date="2013" name="J. Plant Res.">
        <title>Effect of fungi and light on seed germination of three Opuntia species from semiarid lands of central Mexico.</title>
        <authorList>
            <person name="Delgado-Sanchez P."/>
            <person name="Jimenez-Bremont J.F."/>
            <person name="Guerrero-Gonzalez Mde L."/>
            <person name="Flores J."/>
        </authorList>
    </citation>
    <scope>NUCLEOTIDE SEQUENCE</scope>
    <source>
        <tissue evidence="2">Cladode</tissue>
    </source>
</reference>